<evidence type="ECO:0000313" key="4">
    <source>
        <dbReference type="Proteomes" id="UP000746751"/>
    </source>
</evidence>
<dbReference type="GO" id="GO:0051539">
    <property type="term" value="F:4 iron, 4 sulfur cluster binding"/>
    <property type="evidence" value="ECO:0007669"/>
    <property type="project" value="UniProtKB-KW"/>
</dbReference>
<dbReference type="PANTHER" id="PTHR30538:SF0">
    <property type="entry name" value="L-LYSINE 2,3-AMINOMUTASE AQ_1632-RELATED"/>
    <property type="match status" value="1"/>
</dbReference>
<keyword evidence="1" id="KW-0004">4Fe-4S</keyword>
<proteinExistence type="predicted"/>
<dbReference type="InterPro" id="IPR013785">
    <property type="entry name" value="Aldolase_TIM"/>
</dbReference>
<evidence type="ECO:0000313" key="3">
    <source>
        <dbReference type="EMBL" id="HJG31345.1"/>
    </source>
</evidence>
<dbReference type="InterPro" id="IPR003739">
    <property type="entry name" value="Lys_aminomutase/Glu_NH3_mut"/>
</dbReference>
<reference evidence="3" key="1">
    <citation type="journal article" date="2021" name="PeerJ">
        <title>Extensive microbial diversity within the chicken gut microbiome revealed by metagenomics and culture.</title>
        <authorList>
            <person name="Gilroy R."/>
            <person name="Ravi A."/>
            <person name="Getino M."/>
            <person name="Pursley I."/>
            <person name="Horton D.L."/>
            <person name="Alikhan N.F."/>
            <person name="Baker D."/>
            <person name="Gharbi K."/>
            <person name="Hall N."/>
            <person name="Watson M."/>
            <person name="Adriaenssens E.M."/>
            <person name="Foster-Nyarko E."/>
            <person name="Jarju S."/>
            <person name="Secka A."/>
            <person name="Antonio M."/>
            <person name="Oren A."/>
            <person name="Chaudhuri R.R."/>
            <person name="La Ragione R."/>
            <person name="Hildebrand F."/>
            <person name="Pallen M.J."/>
        </authorList>
    </citation>
    <scope>NUCLEOTIDE SEQUENCE</scope>
    <source>
        <strain evidence="3">ChiGjej2B2-7701</strain>
    </source>
</reference>
<reference evidence="3" key="2">
    <citation type="submission" date="2021-09" db="EMBL/GenBank/DDBJ databases">
        <authorList>
            <person name="Gilroy R."/>
        </authorList>
    </citation>
    <scope>NUCLEOTIDE SEQUENCE</scope>
    <source>
        <strain evidence="3">ChiGjej2B2-7701</strain>
    </source>
</reference>
<evidence type="ECO:0000256" key="1">
    <source>
        <dbReference type="ARBA" id="ARBA00022485"/>
    </source>
</evidence>
<dbReference type="Gene3D" id="3.20.20.70">
    <property type="entry name" value="Aldolase class I"/>
    <property type="match status" value="1"/>
</dbReference>
<dbReference type="SUPFAM" id="SSF102114">
    <property type="entry name" value="Radical SAM enzymes"/>
    <property type="match status" value="1"/>
</dbReference>
<protein>
    <recommendedName>
        <fullName evidence="5">KamA family radical SAM protein</fullName>
    </recommendedName>
</protein>
<dbReference type="CDD" id="cd01335">
    <property type="entry name" value="Radical_SAM"/>
    <property type="match status" value="1"/>
</dbReference>
<evidence type="ECO:0000256" key="2">
    <source>
        <dbReference type="SAM" id="Coils"/>
    </source>
</evidence>
<dbReference type="PANTHER" id="PTHR30538">
    <property type="entry name" value="LYSINE 2,3-AMINOMUTASE-RELATED"/>
    <property type="match status" value="1"/>
</dbReference>
<dbReference type="EMBL" id="DYVF01000047">
    <property type="protein sequence ID" value="HJG31345.1"/>
    <property type="molecule type" value="Genomic_DNA"/>
</dbReference>
<feature type="coiled-coil region" evidence="2">
    <location>
        <begin position="1"/>
        <end position="35"/>
    </location>
</feature>
<keyword evidence="1" id="KW-0479">Metal-binding</keyword>
<comment type="caution">
    <text evidence="3">The sequence shown here is derived from an EMBL/GenBank/DDBJ whole genome shotgun (WGS) entry which is preliminary data.</text>
</comment>
<dbReference type="Proteomes" id="UP000746751">
    <property type="component" value="Unassembled WGS sequence"/>
</dbReference>
<accession>A0A921LRU2</accession>
<evidence type="ECO:0008006" key="5">
    <source>
        <dbReference type="Google" id="ProtNLM"/>
    </source>
</evidence>
<sequence>MKRWEQLLEDGKRSLEDLKDRLNLTEEEAAAFQLVEEHYPIVIPEGYLRLISPWDADDPIKRMCIPLATKPSDDVKYITDTVIDGGQHKYDQSVLIMTNFDCLTYARRCYRKDFVALSPDEVTTRIPKLAEYIGDHPEIDNISISGGDAFLNSNQRIGEYLKAFSFLPNIDYIRFTTSTPATLPERITEDDGELLGLLSRYAKAKAIVIVTQFDHPRELTDKAVVALRMLREAGCTIRNEAVLMKGVNDDPDAILELMNGLVAAGVDPYYLYQCRRPFYVQDNLQVPIADGIRIVESAKERMSGMSKSFRFILAHRWGKVEMLGFLEDGRAVFKYHEARKDEDQGRIFATELAEGQTWLD</sequence>
<gene>
    <name evidence="3" type="ORF">K8U80_08110</name>
</gene>
<keyword evidence="2" id="KW-0175">Coiled coil</keyword>
<dbReference type="InterPro" id="IPR058240">
    <property type="entry name" value="rSAM_sf"/>
</dbReference>
<keyword evidence="1" id="KW-0411">Iron-sulfur</keyword>
<dbReference type="AlphaFoldDB" id="A0A921LRU2"/>
<keyword evidence="1" id="KW-0408">Iron</keyword>
<name>A0A921LRU2_9ACTN</name>
<organism evidence="3 4">
    <name type="scientific">Collinsella ihumii</name>
    <dbReference type="NCBI Taxonomy" id="1720204"/>
    <lineage>
        <taxon>Bacteria</taxon>
        <taxon>Bacillati</taxon>
        <taxon>Actinomycetota</taxon>
        <taxon>Coriobacteriia</taxon>
        <taxon>Coriobacteriales</taxon>
        <taxon>Coriobacteriaceae</taxon>
        <taxon>Collinsella</taxon>
    </lineage>
</organism>